<dbReference type="EMBL" id="CP022115">
    <property type="protein sequence ID" value="ASJ25456.1"/>
    <property type="molecule type" value="Genomic_DNA"/>
</dbReference>
<dbReference type="Gene3D" id="3.30.300.90">
    <property type="entry name" value="BolA-like"/>
    <property type="match status" value="1"/>
</dbReference>
<organism evidence="3 5">
    <name type="scientific">Laribacter hongkongensis</name>
    <dbReference type="NCBI Taxonomy" id="168471"/>
    <lineage>
        <taxon>Bacteria</taxon>
        <taxon>Pseudomonadati</taxon>
        <taxon>Pseudomonadota</taxon>
        <taxon>Betaproteobacteria</taxon>
        <taxon>Neisseriales</taxon>
        <taxon>Aquaspirillaceae</taxon>
        <taxon>Laribacter</taxon>
    </lineage>
</organism>
<evidence type="ECO:0000313" key="4">
    <source>
        <dbReference type="EMBL" id="MCG9026243.1"/>
    </source>
</evidence>
<evidence type="ECO:0000256" key="2">
    <source>
        <dbReference type="RuleBase" id="RU003860"/>
    </source>
</evidence>
<reference evidence="3" key="1">
    <citation type="journal article" date="2017" name="J. Antimicrob. Chemother.">
        <title>Emergence and genomic analysis of MDR Laribacter hongkongensis strain HLGZ1 from Guangzhou, China.</title>
        <authorList>
            <person name="Wu H.K."/>
            <person name="Chen J.H."/>
            <person name="Yang L."/>
            <person name="Li A.R."/>
            <person name="Su D.H."/>
            <person name="Lin Y.P."/>
            <person name="Chen D.Q."/>
        </authorList>
    </citation>
    <scope>NUCLEOTIDE SEQUENCE</scope>
    <source>
        <strain evidence="3">HLGZ1</strain>
    </source>
</reference>
<evidence type="ECO:0000313" key="5">
    <source>
        <dbReference type="Proteomes" id="UP000197424"/>
    </source>
</evidence>
<dbReference type="RefSeq" id="WP_012698017.1">
    <property type="nucleotide sequence ID" value="NZ_CP022115.1"/>
</dbReference>
<evidence type="ECO:0000256" key="1">
    <source>
        <dbReference type="ARBA" id="ARBA00005578"/>
    </source>
</evidence>
<dbReference type="SUPFAM" id="SSF82657">
    <property type="entry name" value="BolA-like"/>
    <property type="match status" value="1"/>
</dbReference>
<dbReference type="InterPro" id="IPR050961">
    <property type="entry name" value="BolA/IbaG_stress_morph_reg"/>
</dbReference>
<protein>
    <submittedName>
        <fullName evidence="3">BolA family protein</fullName>
    </submittedName>
    <submittedName>
        <fullName evidence="4">BolA/IbaG family iron-sulfur metabolism protein</fullName>
    </submittedName>
</protein>
<dbReference type="PIRSF" id="PIRSF003113">
    <property type="entry name" value="BolA"/>
    <property type="match status" value="1"/>
</dbReference>
<reference evidence="5" key="2">
    <citation type="submission" date="2017-06" db="EMBL/GenBank/DDBJ databases">
        <title>Whole genome sequence of Laribacter hongkongensis LHGZ1.</title>
        <authorList>
            <person name="Chen D."/>
            <person name="Wu H."/>
            <person name="Chen J."/>
        </authorList>
    </citation>
    <scope>NUCLEOTIDE SEQUENCE [LARGE SCALE GENOMIC DNA]</scope>
    <source>
        <strain evidence="5">LHGZ1</strain>
    </source>
</reference>
<dbReference type="GeneID" id="75110580"/>
<proteinExistence type="inferred from homology"/>
<reference evidence="4 6" key="4">
    <citation type="submission" date="2021-10" db="EMBL/GenBank/DDBJ databases">
        <title>Whole-genome sequencing analysis of Laribacter hongkongensis: virulence gene profiles, carbohydrate-active enzyme prediction, and antimicrobial resistance characterization.</title>
        <authorList>
            <person name="Yuan P."/>
            <person name="Zhan Y."/>
            <person name="Chen D."/>
        </authorList>
    </citation>
    <scope>NUCLEOTIDE SEQUENCE [LARGE SCALE GENOMIC DNA]</scope>
    <source>
        <strain evidence="4 6">W67</strain>
    </source>
</reference>
<comment type="similarity">
    <text evidence="1 2">Belongs to the BolA/IbaG family.</text>
</comment>
<reference evidence="3" key="3">
    <citation type="submission" date="2017-06" db="EMBL/GenBank/DDBJ databases">
        <authorList>
            <person name="Kim H.J."/>
            <person name="Triplett B.A."/>
        </authorList>
    </citation>
    <scope>NUCLEOTIDE SEQUENCE</scope>
    <source>
        <strain evidence="3">HLGZ1</strain>
    </source>
</reference>
<dbReference type="Pfam" id="PF01722">
    <property type="entry name" value="BolA"/>
    <property type="match status" value="1"/>
</dbReference>
<dbReference type="OrthoDB" id="9801469at2"/>
<gene>
    <name evidence="4" type="ORF">LH440_10095</name>
    <name evidence="3" type="ORF">LHGZ1_2625</name>
</gene>
<dbReference type="Proteomes" id="UP000197424">
    <property type="component" value="Chromosome"/>
</dbReference>
<dbReference type="InterPro" id="IPR002634">
    <property type="entry name" value="BolA"/>
</dbReference>
<dbReference type="InterPro" id="IPR036065">
    <property type="entry name" value="BolA-like_sf"/>
</dbReference>
<name>A0A248LM67_9NEIS</name>
<dbReference type="Proteomes" id="UP001200247">
    <property type="component" value="Unassembled WGS sequence"/>
</dbReference>
<dbReference type="OMA" id="GDGHHFY"/>
<evidence type="ECO:0000313" key="3">
    <source>
        <dbReference type="EMBL" id="ASJ25456.1"/>
    </source>
</evidence>
<evidence type="ECO:0000313" key="6">
    <source>
        <dbReference type="Proteomes" id="UP001200247"/>
    </source>
</evidence>
<dbReference type="PANTHER" id="PTHR46229">
    <property type="entry name" value="BOLA TRANSCRIPTION REGULATOR"/>
    <property type="match status" value="1"/>
</dbReference>
<sequence>MMTPDQVRQLIAATLDCTAIDVRGDGHHFYASIVSPAFAGKRLVERHLMVKSALKPQFDDGTLHALSIESAKTPEELAK</sequence>
<dbReference type="EMBL" id="JAJAXM010000016">
    <property type="protein sequence ID" value="MCG9026243.1"/>
    <property type="molecule type" value="Genomic_DNA"/>
</dbReference>
<dbReference type="PANTHER" id="PTHR46229:SF2">
    <property type="entry name" value="BOLA-LIKE PROTEIN 1"/>
    <property type="match status" value="1"/>
</dbReference>
<accession>A0A248LM67</accession>
<dbReference type="AlphaFoldDB" id="A0A248LM67"/>